<accession>A0A7X0FCG5</accession>
<evidence type="ECO:0000256" key="1">
    <source>
        <dbReference type="SAM" id="MobiDB-lite"/>
    </source>
</evidence>
<organism evidence="2 3">
    <name type="scientific">Aminobacter aganoensis</name>
    <dbReference type="NCBI Taxonomy" id="83264"/>
    <lineage>
        <taxon>Bacteria</taxon>
        <taxon>Pseudomonadati</taxon>
        <taxon>Pseudomonadota</taxon>
        <taxon>Alphaproteobacteria</taxon>
        <taxon>Hyphomicrobiales</taxon>
        <taxon>Phyllobacteriaceae</taxon>
        <taxon>Aminobacter</taxon>
    </lineage>
</organism>
<name>A0A7X0FCG5_9HYPH</name>
<keyword evidence="3" id="KW-1185">Reference proteome</keyword>
<proteinExistence type="predicted"/>
<evidence type="ECO:0000313" key="2">
    <source>
        <dbReference type="EMBL" id="MBB6357146.1"/>
    </source>
</evidence>
<dbReference type="AlphaFoldDB" id="A0A7X0FCG5"/>
<gene>
    <name evidence="2" type="ORF">GGR00_004966</name>
</gene>
<sequence>MLINGKAVNLDEPATFYEDRFNHGTYFSHLAQAISHAVATSSSQQMHAASIVTQSGEQFGWTEISLLHDHLRNDAARPDRSAHESLSTGTTACPRESGSGRGGDG</sequence>
<evidence type="ECO:0000313" key="3">
    <source>
        <dbReference type="Proteomes" id="UP000536262"/>
    </source>
</evidence>
<dbReference type="EMBL" id="JACHOU010000020">
    <property type="protein sequence ID" value="MBB6357146.1"/>
    <property type="molecule type" value="Genomic_DNA"/>
</dbReference>
<reference evidence="2 3" key="1">
    <citation type="submission" date="2020-08" db="EMBL/GenBank/DDBJ databases">
        <title>Genomic Encyclopedia of Type Strains, Phase IV (KMG-IV): sequencing the most valuable type-strain genomes for metagenomic binning, comparative biology and taxonomic classification.</title>
        <authorList>
            <person name="Goeker M."/>
        </authorList>
    </citation>
    <scope>NUCLEOTIDE SEQUENCE [LARGE SCALE GENOMIC DNA]</scope>
    <source>
        <strain evidence="2 3">DSM 7051</strain>
    </source>
</reference>
<feature type="region of interest" description="Disordered" evidence="1">
    <location>
        <begin position="75"/>
        <end position="105"/>
    </location>
</feature>
<protein>
    <submittedName>
        <fullName evidence="2">Uncharacterized protein</fullName>
    </submittedName>
</protein>
<dbReference type="Proteomes" id="UP000536262">
    <property type="component" value="Unassembled WGS sequence"/>
</dbReference>
<comment type="caution">
    <text evidence="2">The sequence shown here is derived from an EMBL/GenBank/DDBJ whole genome shotgun (WGS) entry which is preliminary data.</text>
</comment>
<dbReference type="RefSeq" id="WP_184701763.1">
    <property type="nucleotide sequence ID" value="NZ_BAABEG010000004.1"/>
</dbReference>